<dbReference type="PANTHER" id="PTHR43643">
    <property type="entry name" value="HISTIDINOL-PHOSPHATE AMINOTRANSFERASE 2"/>
    <property type="match status" value="1"/>
</dbReference>
<evidence type="ECO:0000259" key="4">
    <source>
        <dbReference type="Pfam" id="PF00155"/>
    </source>
</evidence>
<keyword evidence="2" id="KW-0808">Transferase</keyword>
<name>A0A382BS78_9ZZZZ</name>
<gene>
    <name evidence="5" type="ORF">METZ01_LOCUS169509</name>
</gene>
<dbReference type="EMBL" id="UINC01031118">
    <property type="protein sequence ID" value="SVB16655.1"/>
    <property type="molecule type" value="Genomic_DNA"/>
</dbReference>
<accession>A0A382BS78</accession>
<organism evidence="5">
    <name type="scientific">marine metagenome</name>
    <dbReference type="NCBI Taxonomy" id="408172"/>
    <lineage>
        <taxon>unclassified sequences</taxon>
        <taxon>metagenomes</taxon>
        <taxon>ecological metagenomes</taxon>
    </lineage>
</organism>
<evidence type="ECO:0000256" key="2">
    <source>
        <dbReference type="ARBA" id="ARBA00022679"/>
    </source>
</evidence>
<dbReference type="AlphaFoldDB" id="A0A382BS78"/>
<feature type="non-terminal residue" evidence="5">
    <location>
        <position position="274"/>
    </location>
</feature>
<keyword evidence="1" id="KW-0032">Aminotransferase</keyword>
<dbReference type="SUPFAM" id="SSF53383">
    <property type="entry name" value="PLP-dependent transferases"/>
    <property type="match status" value="1"/>
</dbReference>
<dbReference type="GO" id="GO:0030170">
    <property type="term" value="F:pyridoxal phosphate binding"/>
    <property type="evidence" value="ECO:0007669"/>
    <property type="project" value="InterPro"/>
</dbReference>
<dbReference type="PANTHER" id="PTHR43643:SF3">
    <property type="entry name" value="HISTIDINOL-PHOSPHATE AMINOTRANSFERASE"/>
    <property type="match status" value="1"/>
</dbReference>
<evidence type="ECO:0000256" key="1">
    <source>
        <dbReference type="ARBA" id="ARBA00022576"/>
    </source>
</evidence>
<dbReference type="InterPro" id="IPR050106">
    <property type="entry name" value="HistidinolP_aminotransfase"/>
</dbReference>
<dbReference type="Gene3D" id="3.40.640.10">
    <property type="entry name" value="Type I PLP-dependent aspartate aminotransferase-like (Major domain)"/>
    <property type="match status" value="1"/>
</dbReference>
<keyword evidence="3" id="KW-0663">Pyridoxal phosphate</keyword>
<evidence type="ECO:0000256" key="3">
    <source>
        <dbReference type="ARBA" id="ARBA00022898"/>
    </source>
</evidence>
<reference evidence="5" key="1">
    <citation type="submission" date="2018-05" db="EMBL/GenBank/DDBJ databases">
        <authorList>
            <person name="Lanie J.A."/>
            <person name="Ng W.-L."/>
            <person name="Kazmierczak K.M."/>
            <person name="Andrzejewski T.M."/>
            <person name="Davidsen T.M."/>
            <person name="Wayne K.J."/>
            <person name="Tettelin H."/>
            <person name="Glass J.I."/>
            <person name="Rusch D."/>
            <person name="Podicherti R."/>
            <person name="Tsui H.-C.T."/>
            <person name="Winkler M.E."/>
        </authorList>
    </citation>
    <scope>NUCLEOTIDE SEQUENCE</scope>
</reference>
<dbReference type="InterPro" id="IPR004839">
    <property type="entry name" value="Aminotransferase_I/II_large"/>
</dbReference>
<dbReference type="CDD" id="cd00609">
    <property type="entry name" value="AAT_like"/>
    <property type="match status" value="1"/>
</dbReference>
<evidence type="ECO:0000313" key="5">
    <source>
        <dbReference type="EMBL" id="SVB16655.1"/>
    </source>
</evidence>
<dbReference type="InterPro" id="IPR015424">
    <property type="entry name" value="PyrdxlP-dep_Trfase"/>
</dbReference>
<dbReference type="Pfam" id="PF00155">
    <property type="entry name" value="Aminotran_1_2"/>
    <property type="match status" value="1"/>
</dbReference>
<feature type="domain" description="Aminotransferase class I/classII large" evidence="4">
    <location>
        <begin position="36"/>
        <end position="274"/>
    </location>
</feature>
<sequence length="274" mass="29701">MSLSDKLKPSLRNLPVYQPGRPIEEVARELGLERDEVIKVASNENPLGPSPLAVEAMKTAVTQSHLYPDGNAFYLKNKLAAKLGVEPANLILGNGSNEIIEFVSHALLGPGDEIVVSQYCFAIYPLVAMIMGAKVNAVPAVEHGHDLPAMLEAITPATRIVWVANPNNPTGTLAKPTDVRTLVEQVPDDVLLVMDEAYYEFLEEPVDLLPLVRSNEKPNLLLMRTFSKIYGLAGLRIGYGIGHPDFVSALEKVRQPFNTNSVAQAGAIAALDDD</sequence>
<proteinExistence type="predicted"/>
<dbReference type="InterPro" id="IPR015421">
    <property type="entry name" value="PyrdxlP-dep_Trfase_major"/>
</dbReference>
<dbReference type="GO" id="GO:0008483">
    <property type="term" value="F:transaminase activity"/>
    <property type="evidence" value="ECO:0007669"/>
    <property type="project" value="UniProtKB-KW"/>
</dbReference>
<protein>
    <recommendedName>
        <fullName evidence="4">Aminotransferase class I/classII large domain-containing protein</fullName>
    </recommendedName>
</protein>